<dbReference type="Gene3D" id="3.30.950.30">
    <property type="entry name" value="Schlafen, AAA domain"/>
    <property type="match status" value="1"/>
</dbReference>
<evidence type="ECO:0000313" key="2">
    <source>
        <dbReference type="EMBL" id="QEE23098.1"/>
    </source>
</evidence>
<dbReference type="InterPro" id="IPR007421">
    <property type="entry name" value="Schlafen_AlbA_2_dom"/>
</dbReference>
<dbReference type="Pfam" id="PF04326">
    <property type="entry name" value="SLFN_AlbA_2"/>
    <property type="match status" value="1"/>
</dbReference>
<sequence>MGQKTVHEAFARFFEKPSRESLRALLKEHVGELRRCDFKTEWPDLTAVAKHLLGLGNANGGCLVIGVKEESDKTLSPLGIGAIKDKANIINGIKAYLPEPLLQAVEIGDFSYDASEYEALVGKRFQVIFVHPIPELVPFVAQKSGAGIRSGAIYVRHEGSTDEASHEEVQRLIAQRVAHVPTTAQARDLKGHLEDVKVLYGEVPKTVLSSSSLAQFGLPSIQFSSLAKLLGTSREANPAYPKEDYEDFVLRLLEAKKRLIERTLGVKQ</sequence>
<dbReference type="RefSeq" id="WP_147625898.1">
    <property type="nucleotide sequence ID" value="NZ_CP042807.1"/>
</dbReference>
<dbReference type="AlphaFoldDB" id="A0A5B9DVB1"/>
<dbReference type="InterPro" id="IPR038461">
    <property type="entry name" value="Schlafen_AlbA_2_dom_sf"/>
</dbReference>
<gene>
    <name evidence="2" type="ORF">CS053_00260</name>
</gene>
<evidence type="ECO:0000259" key="1">
    <source>
        <dbReference type="Pfam" id="PF04326"/>
    </source>
</evidence>
<dbReference type="Proteomes" id="UP000321807">
    <property type="component" value="Chromosome"/>
</dbReference>
<evidence type="ECO:0000313" key="3">
    <source>
        <dbReference type="Proteomes" id="UP000321807"/>
    </source>
</evidence>
<proteinExistence type="predicted"/>
<accession>A0A5B9DVB1</accession>
<reference evidence="2 3" key="1">
    <citation type="submission" date="2019-08" db="EMBL/GenBank/DDBJ databases">
        <title>Complete genome sequence of Rhodanobacter glycinis strain T01E-68 isolated from tomato root.</title>
        <authorList>
            <person name="Weon H.-Y."/>
            <person name="Lee S.A."/>
        </authorList>
    </citation>
    <scope>NUCLEOTIDE SEQUENCE [LARGE SCALE GENOMIC DNA]</scope>
    <source>
        <strain evidence="2 3">T01E-68</strain>
    </source>
</reference>
<dbReference type="KEGG" id="rgl:CS053_00260"/>
<name>A0A5B9DVB1_9GAMM</name>
<protein>
    <recommendedName>
        <fullName evidence="1">Schlafen AlbA-2 domain-containing protein</fullName>
    </recommendedName>
</protein>
<feature type="domain" description="Schlafen AlbA-2" evidence="1">
    <location>
        <begin position="34"/>
        <end position="164"/>
    </location>
</feature>
<organism evidence="2 3">
    <name type="scientific">Rhodanobacter glycinis</name>
    <dbReference type="NCBI Taxonomy" id="582702"/>
    <lineage>
        <taxon>Bacteria</taxon>
        <taxon>Pseudomonadati</taxon>
        <taxon>Pseudomonadota</taxon>
        <taxon>Gammaproteobacteria</taxon>
        <taxon>Lysobacterales</taxon>
        <taxon>Rhodanobacteraceae</taxon>
        <taxon>Rhodanobacter</taxon>
    </lineage>
</organism>
<dbReference type="EMBL" id="CP042807">
    <property type="protein sequence ID" value="QEE23098.1"/>
    <property type="molecule type" value="Genomic_DNA"/>
</dbReference>